<evidence type="ECO:0000256" key="6">
    <source>
        <dbReference type="ARBA" id="ARBA00023136"/>
    </source>
</evidence>
<comment type="similarity">
    <text evidence="7">Belongs to the binding-protein-dependent transport system permease family.</text>
</comment>
<keyword evidence="6 7" id="KW-0472">Membrane</keyword>
<evidence type="ECO:0000259" key="8">
    <source>
        <dbReference type="PROSITE" id="PS50928"/>
    </source>
</evidence>
<dbReference type="InterPro" id="IPR035906">
    <property type="entry name" value="MetI-like_sf"/>
</dbReference>
<comment type="subcellular location">
    <subcellularLocation>
        <location evidence="1 7">Cell membrane</location>
        <topology evidence="1 7">Multi-pass membrane protein</topology>
    </subcellularLocation>
</comment>
<dbReference type="PANTHER" id="PTHR30193:SF41">
    <property type="entry name" value="DIACETYLCHITOBIOSE UPTAKE SYSTEM PERMEASE PROTEIN NGCF"/>
    <property type="match status" value="1"/>
</dbReference>
<sequence length="312" mass="35565">MKIEVKPYVEQKSSILRQIKTFFNRFLRDIPAWLLIVPSLLFFILFSWQPLISGFTLSFFETKGYEAIKFVGFQNYIDVMSNSVFQQTLINTFLYVFWSLVFGFLVPIVVAIIINEMLHLQSFFKFAVYFPNMVPGVAAALLWTFVFYPGENGLLNTIFQNLGLAPSQWLQNPHLTVILIVITMTWRGFGATVILYLASLQGVNRDLYEAASLDGAGMLAKIRHITIPQIFPIISIMFILQVIGIFQVLYEPLTMTGGGPNNASMSLMLQSYFYAFEYFEAGRSLAVGVITFLILAILTVFYFKIDKKFNDA</sequence>
<dbReference type="Pfam" id="PF00528">
    <property type="entry name" value="BPD_transp_1"/>
    <property type="match status" value="1"/>
</dbReference>
<protein>
    <submittedName>
        <fullName evidence="9">Sugar ABC transporter permease</fullName>
    </submittedName>
</protein>
<dbReference type="CDD" id="cd06261">
    <property type="entry name" value="TM_PBP2"/>
    <property type="match status" value="1"/>
</dbReference>
<evidence type="ECO:0000256" key="5">
    <source>
        <dbReference type="ARBA" id="ARBA00022989"/>
    </source>
</evidence>
<keyword evidence="10" id="KW-1185">Reference proteome</keyword>
<dbReference type="PROSITE" id="PS50928">
    <property type="entry name" value="ABC_TM1"/>
    <property type="match status" value="1"/>
</dbReference>
<feature type="transmembrane region" description="Helical" evidence="7">
    <location>
        <begin position="30"/>
        <end position="48"/>
    </location>
</feature>
<feature type="transmembrane region" description="Helical" evidence="7">
    <location>
        <begin position="93"/>
        <end position="114"/>
    </location>
</feature>
<feature type="transmembrane region" description="Helical" evidence="7">
    <location>
        <begin position="230"/>
        <end position="250"/>
    </location>
</feature>
<feature type="transmembrane region" description="Helical" evidence="7">
    <location>
        <begin position="126"/>
        <end position="148"/>
    </location>
</feature>
<evidence type="ECO:0000256" key="2">
    <source>
        <dbReference type="ARBA" id="ARBA00022448"/>
    </source>
</evidence>
<dbReference type="EMBL" id="JACXAI010000027">
    <property type="protein sequence ID" value="MBD1382276.1"/>
    <property type="molecule type" value="Genomic_DNA"/>
</dbReference>
<feature type="transmembrane region" description="Helical" evidence="7">
    <location>
        <begin position="285"/>
        <end position="303"/>
    </location>
</feature>
<dbReference type="Gene3D" id="1.10.3720.10">
    <property type="entry name" value="MetI-like"/>
    <property type="match status" value="1"/>
</dbReference>
<dbReference type="RefSeq" id="WP_191160302.1">
    <property type="nucleotide sequence ID" value="NZ_JACXAI010000027.1"/>
</dbReference>
<evidence type="ECO:0000256" key="7">
    <source>
        <dbReference type="RuleBase" id="RU363032"/>
    </source>
</evidence>
<evidence type="ECO:0000256" key="1">
    <source>
        <dbReference type="ARBA" id="ARBA00004651"/>
    </source>
</evidence>
<dbReference type="GO" id="GO:0055085">
    <property type="term" value="P:transmembrane transport"/>
    <property type="evidence" value="ECO:0007669"/>
    <property type="project" value="InterPro"/>
</dbReference>
<feature type="transmembrane region" description="Helical" evidence="7">
    <location>
        <begin position="175"/>
        <end position="198"/>
    </location>
</feature>
<reference evidence="9" key="1">
    <citation type="submission" date="2020-09" db="EMBL/GenBank/DDBJ databases">
        <title>A novel bacterium of genus Bacillus, isolated from South China Sea.</title>
        <authorList>
            <person name="Huang H."/>
            <person name="Mo K."/>
            <person name="Hu Y."/>
        </authorList>
    </citation>
    <scope>NUCLEOTIDE SEQUENCE</scope>
    <source>
        <strain evidence="9">IB182487</strain>
    </source>
</reference>
<dbReference type="InterPro" id="IPR000515">
    <property type="entry name" value="MetI-like"/>
</dbReference>
<evidence type="ECO:0000256" key="3">
    <source>
        <dbReference type="ARBA" id="ARBA00022475"/>
    </source>
</evidence>
<dbReference type="SUPFAM" id="SSF161098">
    <property type="entry name" value="MetI-like"/>
    <property type="match status" value="1"/>
</dbReference>
<organism evidence="9 10">
    <name type="scientific">Metabacillus arenae</name>
    <dbReference type="NCBI Taxonomy" id="2771434"/>
    <lineage>
        <taxon>Bacteria</taxon>
        <taxon>Bacillati</taxon>
        <taxon>Bacillota</taxon>
        <taxon>Bacilli</taxon>
        <taxon>Bacillales</taxon>
        <taxon>Bacillaceae</taxon>
        <taxon>Metabacillus</taxon>
    </lineage>
</organism>
<keyword evidence="4 7" id="KW-0812">Transmembrane</keyword>
<name>A0A926RYN7_9BACI</name>
<keyword evidence="3" id="KW-1003">Cell membrane</keyword>
<dbReference type="GO" id="GO:0005886">
    <property type="term" value="C:plasma membrane"/>
    <property type="evidence" value="ECO:0007669"/>
    <property type="project" value="UniProtKB-SubCell"/>
</dbReference>
<proteinExistence type="inferred from homology"/>
<evidence type="ECO:0000256" key="4">
    <source>
        <dbReference type="ARBA" id="ARBA00022692"/>
    </source>
</evidence>
<comment type="caution">
    <text evidence="9">The sequence shown here is derived from an EMBL/GenBank/DDBJ whole genome shotgun (WGS) entry which is preliminary data.</text>
</comment>
<evidence type="ECO:0000313" key="10">
    <source>
        <dbReference type="Proteomes" id="UP000626844"/>
    </source>
</evidence>
<accession>A0A926RYN7</accession>
<dbReference type="InterPro" id="IPR051393">
    <property type="entry name" value="ABC_transporter_permease"/>
</dbReference>
<evidence type="ECO:0000313" key="9">
    <source>
        <dbReference type="EMBL" id="MBD1382276.1"/>
    </source>
</evidence>
<dbReference type="Proteomes" id="UP000626844">
    <property type="component" value="Unassembled WGS sequence"/>
</dbReference>
<keyword evidence="2 7" id="KW-0813">Transport</keyword>
<feature type="domain" description="ABC transmembrane type-1" evidence="8">
    <location>
        <begin position="89"/>
        <end position="302"/>
    </location>
</feature>
<gene>
    <name evidence="9" type="ORF">IC621_18815</name>
</gene>
<dbReference type="PANTHER" id="PTHR30193">
    <property type="entry name" value="ABC TRANSPORTER PERMEASE PROTEIN"/>
    <property type="match status" value="1"/>
</dbReference>
<dbReference type="AlphaFoldDB" id="A0A926RYN7"/>
<keyword evidence="5 7" id="KW-1133">Transmembrane helix</keyword>